<dbReference type="SUPFAM" id="SSF143011">
    <property type="entry name" value="RelE-like"/>
    <property type="match status" value="1"/>
</dbReference>
<dbReference type="InterPro" id="IPR007712">
    <property type="entry name" value="RelE/ParE_toxin"/>
</dbReference>
<keyword evidence="1" id="KW-1277">Toxin-antitoxin system</keyword>
<gene>
    <name evidence="2" type="ORF">HWQ67_03415</name>
</gene>
<comment type="caution">
    <text evidence="2">The sequence shown here is derived from an EMBL/GenBank/DDBJ whole genome shotgun (WGS) entry which is preliminary data.</text>
</comment>
<organism evidence="2 3">
    <name type="scientific">Candidatus Magnetobacterium casense</name>
    <dbReference type="NCBI Taxonomy" id="1455061"/>
    <lineage>
        <taxon>Bacteria</taxon>
        <taxon>Pseudomonadati</taxon>
        <taxon>Nitrospirota</taxon>
        <taxon>Thermodesulfovibrionia</taxon>
        <taxon>Thermodesulfovibrionales</taxon>
        <taxon>Candidatus Magnetobacteriaceae</taxon>
        <taxon>Candidatus Magnetobacterium</taxon>
    </lineage>
</organism>
<evidence type="ECO:0000256" key="1">
    <source>
        <dbReference type="ARBA" id="ARBA00022649"/>
    </source>
</evidence>
<dbReference type="InterPro" id="IPR035093">
    <property type="entry name" value="RelE/ParE_toxin_dom_sf"/>
</dbReference>
<evidence type="ECO:0000313" key="3">
    <source>
        <dbReference type="Proteomes" id="UP001196980"/>
    </source>
</evidence>
<reference evidence="2 3" key="1">
    <citation type="journal article" date="2020" name="J Geophys Res Biogeosci">
        <title>Magnetotaxis as an Adaptation to Enable Bacterial Shuttling of Microbial Sulfur and Sulfur Cycling Across Aquatic Oxic#Anoxic Interfaces.</title>
        <authorList>
            <person name="Li J."/>
            <person name="Liu P."/>
            <person name="Wang J."/>
            <person name="Roberts A.P."/>
            <person name="Pan Y."/>
        </authorList>
    </citation>
    <scope>NUCLEOTIDE SEQUENCE [LARGE SCALE GENOMIC DNA]</scope>
    <source>
        <strain evidence="2 3">MYR-1_YQ</strain>
    </source>
</reference>
<evidence type="ECO:0000313" key="2">
    <source>
        <dbReference type="EMBL" id="MBV6340625.1"/>
    </source>
</evidence>
<proteinExistence type="predicted"/>
<name>A0ABS6RVG7_9BACT</name>
<dbReference type="EMBL" id="JABXWD010000036">
    <property type="protein sequence ID" value="MBV6340625.1"/>
    <property type="molecule type" value="Genomic_DNA"/>
</dbReference>
<sequence length="97" mass="11746">MLFSKRLGVSKYSRFYLDGFKKDIKAVKNNFELRERLLEKIGEVLENPHHYKPLRNILKNKRRVQIGSYVLIFEIIEEERKVVFHSICHHNKAYKEQ</sequence>
<protein>
    <submittedName>
        <fullName evidence="2">Type II toxin-antitoxin system RelE/ParE family toxin</fullName>
    </submittedName>
</protein>
<dbReference type="Proteomes" id="UP001196980">
    <property type="component" value="Unassembled WGS sequence"/>
</dbReference>
<dbReference type="Pfam" id="PF05016">
    <property type="entry name" value="ParE_toxin"/>
    <property type="match status" value="1"/>
</dbReference>
<accession>A0ABS6RVG7</accession>
<keyword evidence="3" id="KW-1185">Reference proteome</keyword>
<dbReference type="Gene3D" id="3.30.2310.20">
    <property type="entry name" value="RelE-like"/>
    <property type="match status" value="1"/>
</dbReference>